<proteinExistence type="predicted"/>
<dbReference type="EMBL" id="VSSQ01127518">
    <property type="protein sequence ID" value="MPN56782.1"/>
    <property type="molecule type" value="Genomic_DNA"/>
</dbReference>
<comment type="caution">
    <text evidence="1">The sequence shown here is derived from an EMBL/GenBank/DDBJ whole genome shotgun (WGS) entry which is preliminary data.</text>
</comment>
<protein>
    <submittedName>
        <fullName evidence="1">Uncharacterized protein</fullName>
    </submittedName>
</protein>
<accession>A0A645J111</accession>
<sequence>MGLDDLVAGGRCEFVEVGLRFVAAVARRLEERAAREIIKPAVYHLKSDFVIVIAARLMRIKRGGGRVVEVHSRDDADLVVHLALE</sequence>
<evidence type="ECO:0000313" key="1">
    <source>
        <dbReference type="EMBL" id="MPN56782.1"/>
    </source>
</evidence>
<gene>
    <name evidence="1" type="ORF">SDC9_204474</name>
</gene>
<reference evidence="1" key="1">
    <citation type="submission" date="2019-08" db="EMBL/GenBank/DDBJ databases">
        <authorList>
            <person name="Kucharzyk K."/>
            <person name="Murdoch R.W."/>
            <person name="Higgins S."/>
            <person name="Loffler F."/>
        </authorList>
    </citation>
    <scope>NUCLEOTIDE SEQUENCE</scope>
</reference>
<organism evidence="1">
    <name type="scientific">bioreactor metagenome</name>
    <dbReference type="NCBI Taxonomy" id="1076179"/>
    <lineage>
        <taxon>unclassified sequences</taxon>
        <taxon>metagenomes</taxon>
        <taxon>ecological metagenomes</taxon>
    </lineage>
</organism>
<dbReference type="AlphaFoldDB" id="A0A645J111"/>
<name>A0A645J111_9ZZZZ</name>